<dbReference type="InterPro" id="IPR028082">
    <property type="entry name" value="Peripla_BP_I"/>
</dbReference>
<dbReference type="SMART" id="SM00354">
    <property type="entry name" value="HTH_LACI"/>
    <property type="match status" value="1"/>
</dbReference>
<dbReference type="CDD" id="cd01392">
    <property type="entry name" value="HTH_LacI"/>
    <property type="match status" value="1"/>
</dbReference>
<accession>A0ABR5CGA6</accession>
<organism evidence="5 6">
    <name type="scientific">Agreia bicolorata</name>
    <dbReference type="NCBI Taxonomy" id="110935"/>
    <lineage>
        <taxon>Bacteria</taxon>
        <taxon>Bacillati</taxon>
        <taxon>Actinomycetota</taxon>
        <taxon>Actinomycetes</taxon>
        <taxon>Micrococcales</taxon>
        <taxon>Microbacteriaceae</taxon>
        <taxon>Agreia</taxon>
    </lineage>
</organism>
<evidence type="ECO:0000256" key="1">
    <source>
        <dbReference type="ARBA" id="ARBA00023015"/>
    </source>
</evidence>
<dbReference type="InterPro" id="IPR000843">
    <property type="entry name" value="HTH_LacI"/>
</dbReference>
<dbReference type="Proteomes" id="UP000032503">
    <property type="component" value="Unassembled WGS sequence"/>
</dbReference>
<dbReference type="PANTHER" id="PTHR30146:SF109">
    <property type="entry name" value="HTH-TYPE TRANSCRIPTIONAL REGULATOR GALS"/>
    <property type="match status" value="1"/>
</dbReference>
<dbReference type="PROSITE" id="PS50932">
    <property type="entry name" value="HTH_LACI_2"/>
    <property type="match status" value="1"/>
</dbReference>
<keyword evidence="2" id="KW-0238">DNA-binding</keyword>
<sequence>MADVGRLAEVSAQTVSRFFTGGYVGQETRARIEAAVAELGYRQNQVARNLRVQRTDTVGFLMMGPINYGNAEILTGVGRGARGSGMSVITTQLDLDTEEDAHSDVRAALDRFLSFQVDGIVVGTPYLGLGAVMEHVGGEVPVVTLSEQESSAVDFTHADSYNAGLTATRHLIELGHRRILHLAGPSDRNESGQREQGYRDAIAEAGLSPLDVLRCPEWDARSGAGHGARVDPSSFTGVFSANDEIAFGFSHALAARGFTAPRDYSIVGIDDMPDSLFRTPPLTTVRMDFQLLGETAIRMLLERIRTGERQPGVIIPAELVVRESTGEPRR</sequence>
<dbReference type="Gene3D" id="3.40.50.2300">
    <property type="match status" value="2"/>
</dbReference>
<evidence type="ECO:0000259" key="4">
    <source>
        <dbReference type="PROSITE" id="PS50932"/>
    </source>
</evidence>
<evidence type="ECO:0000313" key="5">
    <source>
        <dbReference type="EMBL" id="KJC64611.1"/>
    </source>
</evidence>
<proteinExistence type="predicted"/>
<dbReference type="SUPFAM" id="SSF47413">
    <property type="entry name" value="lambda repressor-like DNA-binding domains"/>
    <property type="match status" value="1"/>
</dbReference>
<evidence type="ECO:0000256" key="2">
    <source>
        <dbReference type="ARBA" id="ARBA00023125"/>
    </source>
</evidence>
<dbReference type="CDD" id="cd01574">
    <property type="entry name" value="PBP1_LacI"/>
    <property type="match status" value="1"/>
</dbReference>
<gene>
    <name evidence="5" type="ORF">TZ00_09695</name>
</gene>
<dbReference type="InterPro" id="IPR046335">
    <property type="entry name" value="LacI/GalR-like_sensor"/>
</dbReference>
<reference evidence="5 6" key="1">
    <citation type="journal article" date="2001" name="Int. J. Syst. Evol. Microbiol.">
        <title>Agreia bicolorata gen. nov., sp. nov., to accommodate actinobacteria isolated from narrow reed grass infected by the nematode Heteroanguina graminophila.</title>
        <authorList>
            <person name="Evtushenko L.I."/>
            <person name="Dorofeeva L.V."/>
            <person name="Dobrovolskaya T.G."/>
            <person name="Streshinskaya G.M."/>
            <person name="Subbotin S.A."/>
            <person name="Tiedje J.M."/>
        </authorList>
    </citation>
    <scope>NUCLEOTIDE SEQUENCE [LARGE SCALE GENOMIC DNA]</scope>
    <source>
        <strain evidence="5 6">VKM Ac-1804</strain>
    </source>
</reference>
<keyword evidence="3" id="KW-0804">Transcription</keyword>
<name>A0ABR5CGA6_9MICO</name>
<evidence type="ECO:0000256" key="3">
    <source>
        <dbReference type="ARBA" id="ARBA00023163"/>
    </source>
</evidence>
<dbReference type="InterPro" id="IPR010982">
    <property type="entry name" value="Lambda_DNA-bd_dom_sf"/>
</dbReference>
<keyword evidence="6" id="KW-1185">Reference proteome</keyword>
<dbReference type="SUPFAM" id="SSF53822">
    <property type="entry name" value="Periplasmic binding protein-like I"/>
    <property type="match status" value="1"/>
</dbReference>
<dbReference type="EMBL" id="JYFC01000003">
    <property type="protein sequence ID" value="KJC64611.1"/>
    <property type="molecule type" value="Genomic_DNA"/>
</dbReference>
<evidence type="ECO:0000313" key="6">
    <source>
        <dbReference type="Proteomes" id="UP000032503"/>
    </source>
</evidence>
<dbReference type="PANTHER" id="PTHR30146">
    <property type="entry name" value="LACI-RELATED TRANSCRIPTIONAL REPRESSOR"/>
    <property type="match status" value="1"/>
</dbReference>
<dbReference type="Gene3D" id="1.10.260.40">
    <property type="entry name" value="lambda repressor-like DNA-binding domains"/>
    <property type="match status" value="1"/>
</dbReference>
<feature type="domain" description="HTH lacI-type" evidence="4">
    <location>
        <begin position="1"/>
        <end position="52"/>
    </location>
</feature>
<dbReference type="Pfam" id="PF13377">
    <property type="entry name" value="Peripla_BP_3"/>
    <property type="match status" value="1"/>
</dbReference>
<keyword evidence="1" id="KW-0805">Transcription regulation</keyword>
<protein>
    <recommendedName>
        <fullName evidence="4">HTH lacI-type domain-containing protein</fullName>
    </recommendedName>
</protein>
<dbReference type="Pfam" id="PF00356">
    <property type="entry name" value="LacI"/>
    <property type="match status" value="1"/>
</dbReference>
<comment type="caution">
    <text evidence="5">The sequence shown here is derived from an EMBL/GenBank/DDBJ whole genome shotgun (WGS) entry which is preliminary data.</text>
</comment>